<organism evidence="2">
    <name type="scientific">viral metagenome</name>
    <dbReference type="NCBI Taxonomy" id="1070528"/>
    <lineage>
        <taxon>unclassified sequences</taxon>
        <taxon>metagenomes</taxon>
        <taxon>organismal metagenomes</taxon>
    </lineage>
</organism>
<evidence type="ECO:0008006" key="3">
    <source>
        <dbReference type="Google" id="ProtNLM"/>
    </source>
</evidence>
<protein>
    <recommendedName>
        <fullName evidence="3">Helicase ATP-binding domain-containing protein</fullName>
    </recommendedName>
</protein>
<feature type="compositionally biased region" description="Polar residues" evidence="1">
    <location>
        <begin position="1357"/>
        <end position="1367"/>
    </location>
</feature>
<dbReference type="EMBL" id="MN739120">
    <property type="protein sequence ID" value="QHS89888.1"/>
    <property type="molecule type" value="Genomic_DNA"/>
</dbReference>
<name>A0A6C0BER0_9ZZZZ</name>
<sequence>MEEHIPFYPDLNENDSQFVLNALAEFSELKAKSEMEPRVSAGSYYRAQEVVSRLLRILDRLFIIHEPGTGKSCTITATIELIKEITNLFDKIFIVTYSSLTDAMQRQIICKCTNNKYINDKGRSGAKKAEVRSSGKTSFTQSYTLESFGEFSKRIKDKTVDQLKSDFKFSVICVDEATFLINSDYTTNIPLKKPNGSITWNEKILDNDILMLKNITNEIIFRNDINFLNHPSIISSDKLYIQYWRLFHATSDISKVILATGAPNVNRSSEQNMLANLLLPLDRQIDIQLFAENIFNYNIKHYEKYYNNLFSFVKSSNIVAKAIYKGTKLKKKYIVEFPANDFSENPGTITKEFDSQFIVYKVELFGYQADKLFQIKNENSANQISSTIDETICYTDFTGSCGVEANSNKQKLSYLSQPTIDGLNIRMNSCAIYMEIYRIELKALNDSKLKGKPGPGLCFNYIHLTNAAISSLKEIFSFGGFEILEDFSIFKETGGDYCNVSNVTFRGLLKRPRAVFLSGSVDPKIRNFILELAGSPDNVYGEYIQFLDGSKVMGIGINTKNAMRFIRPINEWNEAVDKQSRDRVFREDSHDAIRNELADEEYIRTGTRPNPYDVDVNVDVYNMCAFTRYFYIDMNSVKNLPKVYGAPETTPFRLEKNNKQITIRTILGADNQQLLINHDSVMHIVGFAETGKAKSIMYKQIMEYCVIGQIPHVEISKREGFNINTDLSNINLIHMDIILCMSGILYCFNLTPETLKFFTKKVFVYHIDCDFMKDYTTGVYINECYAVIIKNNEKENLLGVPEGAKIDKDYSLIPINMEYFSPTENGYILLETKSFGTRRTLRIAKRFAVDCITNYMRTYNNDGVDGTLDCDYEECQYTCSSKVLTDVNNKSKDSYLYEDRAGNYDPDKVYWSNYEILYSKKIIEQCKEKIVKMFSNKSEIKLNEIYSKLLDEYKREYFISMAIYSLVNSRYKIMDSFGFDSYITRSEDSLFLIRNFPELIKNGNRRTGRYSDKFIAITSEPDYRNILNVDDHIIDEIEKINFKSDISTKEINHIISYIVSKINEFKIYTPLTIIERSFGRIAYDRLTNPEFRNPEFREKPVDQIVCGDIFPIRCFTHKNNDGSITFFHNQPETVTSGRHGEIAKIKNASERFKIFYIQDGKPMWRNATESEQKQLKPTAINSINEKIKQTSTLTINGENFVSQYYVSFYNGTFRFSNITKGHGEDFSSLNPKEIRTFLNWASNSPLMKIRGNYERLAYIYSLLSNSGEKDEKINKTERNKAIINFFRSNKLIVKYSVMPEDESSLYNVDDDPQQIEQQYPQQYPQQIEQQYPQQIEQQYQQQIQQQYPQQQYPQQLEAPSSYFTTNK</sequence>
<proteinExistence type="predicted"/>
<accession>A0A6C0BER0</accession>
<evidence type="ECO:0000313" key="2">
    <source>
        <dbReference type="EMBL" id="QHS89888.1"/>
    </source>
</evidence>
<feature type="region of interest" description="Disordered" evidence="1">
    <location>
        <begin position="1346"/>
        <end position="1367"/>
    </location>
</feature>
<evidence type="ECO:0000256" key="1">
    <source>
        <dbReference type="SAM" id="MobiDB-lite"/>
    </source>
</evidence>
<reference evidence="2" key="1">
    <citation type="journal article" date="2020" name="Nature">
        <title>Giant virus diversity and host interactions through global metagenomics.</title>
        <authorList>
            <person name="Schulz F."/>
            <person name="Roux S."/>
            <person name="Paez-Espino D."/>
            <person name="Jungbluth S."/>
            <person name="Walsh D.A."/>
            <person name="Denef V.J."/>
            <person name="McMahon K.D."/>
            <person name="Konstantinidis K.T."/>
            <person name="Eloe-Fadrosh E.A."/>
            <person name="Kyrpides N.C."/>
            <person name="Woyke T."/>
        </authorList>
    </citation>
    <scope>NUCLEOTIDE SEQUENCE</scope>
    <source>
        <strain evidence="2">GVMAG-M-3300010160-4</strain>
    </source>
</reference>
<feature type="compositionally biased region" description="Low complexity" evidence="1">
    <location>
        <begin position="1346"/>
        <end position="1355"/>
    </location>
</feature>